<accession>A0ABP8V9P1</accession>
<name>A0ABP8V9P1_9GAMM</name>
<evidence type="ECO:0000313" key="2">
    <source>
        <dbReference type="Proteomes" id="UP001500604"/>
    </source>
</evidence>
<gene>
    <name evidence="1" type="ORF">GCM10023116_49000</name>
</gene>
<dbReference type="EMBL" id="BAABFL010000478">
    <property type="protein sequence ID" value="GAA4652616.1"/>
    <property type="molecule type" value="Genomic_DNA"/>
</dbReference>
<dbReference type="Proteomes" id="UP001500604">
    <property type="component" value="Unassembled WGS sequence"/>
</dbReference>
<keyword evidence="2" id="KW-1185">Reference proteome</keyword>
<comment type="caution">
    <text evidence="1">The sequence shown here is derived from an EMBL/GenBank/DDBJ whole genome shotgun (WGS) entry which is preliminary data.</text>
</comment>
<reference evidence="2" key="1">
    <citation type="journal article" date="2019" name="Int. J. Syst. Evol. Microbiol.">
        <title>The Global Catalogue of Microorganisms (GCM) 10K type strain sequencing project: providing services to taxonomists for standard genome sequencing and annotation.</title>
        <authorList>
            <consortium name="The Broad Institute Genomics Platform"/>
            <consortium name="The Broad Institute Genome Sequencing Center for Infectious Disease"/>
            <person name="Wu L."/>
            <person name="Ma J."/>
        </authorList>
    </citation>
    <scope>NUCLEOTIDE SEQUENCE [LARGE SCALE GENOMIC DNA]</scope>
    <source>
        <strain evidence="2">JCM 17805</strain>
    </source>
</reference>
<organism evidence="1 2">
    <name type="scientific">Kistimonas scapharcae</name>
    <dbReference type="NCBI Taxonomy" id="1036133"/>
    <lineage>
        <taxon>Bacteria</taxon>
        <taxon>Pseudomonadati</taxon>
        <taxon>Pseudomonadota</taxon>
        <taxon>Gammaproteobacteria</taxon>
        <taxon>Oceanospirillales</taxon>
        <taxon>Endozoicomonadaceae</taxon>
        <taxon>Kistimonas</taxon>
    </lineage>
</organism>
<protein>
    <submittedName>
        <fullName evidence="1">Uncharacterized protein</fullName>
    </submittedName>
</protein>
<evidence type="ECO:0000313" key="1">
    <source>
        <dbReference type="EMBL" id="GAA4652616.1"/>
    </source>
</evidence>
<sequence>MVSVWELEPVEVLEWVLELAQARVLALGSVLELAPAPAPAPEPALVVQWQ</sequence>
<proteinExistence type="predicted"/>